<dbReference type="EMBL" id="AP021888">
    <property type="protein sequence ID" value="BBP43006.1"/>
    <property type="molecule type" value="Genomic_DNA"/>
</dbReference>
<name>A0A6F8PLP3_9GAMM</name>
<organism evidence="2 3">
    <name type="scientific">Thiosulfativibrio zosterae</name>
    <dbReference type="NCBI Taxonomy" id="2675053"/>
    <lineage>
        <taxon>Bacteria</taxon>
        <taxon>Pseudomonadati</taxon>
        <taxon>Pseudomonadota</taxon>
        <taxon>Gammaproteobacteria</taxon>
        <taxon>Thiotrichales</taxon>
        <taxon>Piscirickettsiaceae</taxon>
        <taxon>Thiosulfativibrio</taxon>
    </lineage>
</organism>
<dbReference type="KEGG" id="tzo:THMIRHAT_07520"/>
<proteinExistence type="predicted"/>
<keyword evidence="1" id="KW-1133">Transmembrane helix</keyword>
<evidence type="ECO:0000313" key="2">
    <source>
        <dbReference type="EMBL" id="BBP43006.1"/>
    </source>
</evidence>
<keyword evidence="1" id="KW-0472">Membrane</keyword>
<dbReference type="RefSeq" id="WP_173290851.1">
    <property type="nucleotide sequence ID" value="NZ_AP021888.1"/>
</dbReference>
<keyword evidence="1" id="KW-0812">Transmembrane</keyword>
<gene>
    <name evidence="2" type="ORF">THMIRHAT_07520</name>
</gene>
<feature type="transmembrane region" description="Helical" evidence="1">
    <location>
        <begin position="71"/>
        <end position="90"/>
    </location>
</feature>
<evidence type="ECO:0000313" key="3">
    <source>
        <dbReference type="Proteomes" id="UP000501466"/>
    </source>
</evidence>
<protein>
    <submittedName>
        <fullName evidence="2">Uncharacterized protein</fullName>
    </submittedName>
</protein>
<dbReference type="Proteomes" id="UP000501466">
    <property type="component" value="Chromosome"/>
</dbReference>
<reference evidence="3" key="1">
    <citation type="submission" date="2019-11" db="EMBL/GenBank/DDBJ databases">
        <title>Isolation and characterization of two novel species in the genus Thiomicrorhabdus.</title>
        <authorList>
            <person name="Mochizuki J."/>
            <person name="Kojima H."/>
            <person name="Fukui M."/>
        </authorList>
    </citation>
    <scope>NUCLEOTIDE SEQUENCE [LARGE SCALE GENOMIC DNA]</scope>
    <source>
        <strain evidence="3">AkT22</strain>
    </source>
</reference>
<sequence length="184" mass="21327">MDQAENDTSPSTPTAAEMLTRLRAVDTGIFDIKSLADQLKGKHAWIFVLTMPVSAIFLVTVTLLGTFLTGYFVASFLVAALLLFIVGKMLDQFEKRFFYQARITVMQRIQETEGDYGLIPHFKDFLPAKYRHLWQSLRKGRYQYIDQYIAAITLLQHKLEDDKFTRIWEIRHPELASDEDEDEV</sequence>
<dbReference type="AlphaFoldDB" id="A0A6F8PLP3"/>
<feature type="transmembrane region" description="Helical" evidence="1">
    <location>
        <begin position="44"/>
        <end position="65"/>
    </location>
</feature>
<keyword evidence="3" id="KW-1185">Reference proteome</keyword>
<accession>A0A6F8PLP3</accession>
<evidence type="ECO:0000256" key="1">
    <source>
        <dbReference type="SAM" id="Phobius"/>
    </source>
</evidence>